<dbReference type="Proteomes" id="UP000250235">
    <property type="component" value="Unassembled WGS sequence"/>
</dbReference>
<accession>A0A2Z7BYP0</accession>
<gene>
    <name evidence="2" type="ORF">F511_14178</name>
</gene>
<keyword evidence="3" id="KW-1185">Reference proteome</keyword>
<dbReference type="AlphaFoldDB" id="A0A2Z7BYP0"/>
<evidence type="ECO:0000313" key="2">
    <source>
        <dbReference type="EMBL" id="KZV39711.1"/>
    </source>
</evidence>
<organism evidence="2 3">
    <name type="scientific">Dorcoceras hygrometricum</name>
    <dbReference type="NCBI Taxonomy" id="472368"/>
    <lineage>
        <taxon>Eukaryota</taxon>
        <taxon>Viridiplantae</taxon>
        <taxon>Streptophyta</taxon>
        <taxon>Embryophyta</taxon>
        <taxon>Tracheophyta</taxon>
        <taxon>Spermatophyta</taxon>
        <taxon>Magnoliopsida</taxon>
        <taxon>eudicotyledons</taxon>
        <taxon>Gunneridae</taxon>
        <taxon>Pentapetalae</taxon>
        <taxon>asterids</taxon>
        <taxon>lamiids</taxon>
        <taxon>Lamiales</taxon>
        <taxon>Gesneriaceae</taxon>
        <taxon>Didymocarpoideae</taxon>
        <taxon>Trichosporeae</taxon>
        <taxon>Loxocarpinae</taxon>
        <taxon>Dorcoceras</taxon>
    </lineage>
</organism>
<feature type="region of interest" description="Disordered" evidence="1">
    <location>
        <begin position="1"/>
        <end position="27"/>
    </location>
</feature>
<evidence type="ECO:0000256" key="1">
    <source>
        <dbReference type="SAM" id="MobiDB-lite"/>
    </source>
</evidence>
<name>A0A2Z7BYP0_9LAMI</name>
<reference evidence="2 3" key="1">
    <citation type="journal article" date="2015" name="Proc. Natl. Acad. Sci. U.S.A.">
        <title>The resurrection genome of Boea hygrometrica: A blueprint for survival of dehydration.</title>
        <authorList>
            <person name="Xiao L."/>
            <person name="Yang G."/>
            <person name="Zhang L."/>
            <person name="Yang X."/>
            <person name="Zhao S."/>
            <person name="Ji Z."/>
            <person name="Zhou Q."/>
            <person name="Hu M."/>
            <person name="Wang Y."/>
            <person name="Chen M."/>
            <person name="Xu Y."/>
            <person name="Jin H."/>
            <person name="Xiao X."/>
            <person name="Hu G."/>
            <person name="Bao F."/>
            <person name="Hu Y."/>
            <person name="Wan P."/>
            <person name="Li L."/>
            <person name="Deng X."/>
            <person name="Kuang T."/>
            <person name="Xiang C."/>
            <person name="Zhu J.K."/>
            <person name="Oliver M.J."/>
            <person name="He Y."/>
        </authorList>
    </citation>
    <scope>NUCLEOTIDE SEQUENCE [LARGE SCALE GENOMIC DNA]</scope>
    <source>
        <strain evidence="3">cv. XS01</strain>
    </source>
</reference>
<protein>
    <submittedName>
        <fullName evidence="2">Uncharacterized protein</fullName>
    </submittedName>
</protein>
<dbReference type="EMBL" id="KV000899">
    <property type="protein sequence ID" value="KZV39711.1"/>
    <property type="molecule type" value="Genomic_DNA"/>
</dbReference>
<sequence length="226" mass="24928">MVRGCKGGDVNTEAQDPPSGVFSDVPPSPLKPRDVVFVILHVKASTKPLLMHYSTISCRTTGRIPEKNTVEMEEASKMMAGGILAYVKAVVSHTTQSTTQGNLQHRGMVQGMGSSRTGETRRSIPTPPNLEESDAWKVAQHKNFPKPLTRTHKRKMLRERAVAKTKTVENTVSKSKFYIKATEDKSSEDGDDILSEEDAQENKTIDFRVGEFHISVDCNTGMVISP</sequence>
<proteinExistence type="predicted"/>
<evidence type="ECO:0000313" key="3">
    <source>
        <dbReference type="Proteomes" id="UP000250235"/>
    </source>
</evidence>